<feature type="region of interest" description="Disordered" evidence="7">
    <location>
        <begin position="1"/>
        <end position="33"/>
    </location>
</feature>
<name>A0ABU5ZED5_9BACL</name>
<feature type="domain" description="Nudix hydrolase" evidence="8">
    <location>
        <begin position="62"/>
        <end position="195"/>
    </location>
</feature>
<evidence type="ECO:0000256" key="3">
    <source>
        <dbReference type="ARBA" id="ARBA00022723"/>
    </source>
</evidence>
<dbReference type="Gene3D" id="3.90.79.10">
    <property type="entry name" value="Nucleoside Triphosphate Pyrophosphohydrolase"/>
    <property type="match status" value="1"/>
</dbReference>
<evidence type="ECO:0000256" key="6">
    <source>
        <dbReference type="ARBA" id="ARBA00023211"/>
    </source>
</evidence>
<protein>
    <submittedName>
        <fullName evidence="9">CoA pyrophosphatase</fullName>
        <ecNumber evidence="9">3.6.1.55</ecNumber>
    </submittedName>
</protein>
<dbReference type="RefSeq" id="WP_371752970.1">
    <property type="nucleotide sequence ID" value="NZ_JAYJLD010000004.1"/>
</dbReference>
<dbReference type="PROSITE" id="PS51462">
    <property type="entry name" value="NUDIX"/>
    <property type="match status" value="1"/>
</dbReference>
<evidence type="ECO:0000256" key="4">
    <source>
        <dbReference type="ARBA" id="ARBA00022801"/>
    </source>
</evidence>
<dbReference type="PANTHER" id="PTHR12992:SF11">
    <property type="entry name" value="MITOCHONDRIAL COENZYME A DIPHOSPHATASE NUDT8"/>
    <property type="match status" value="1"/>
</dbReference>
<dbReference type="PANTHER" id="PTHR12992">
    <property type="entry name" value="NUDIX HYDROLASE"/>
    <property type="match status" value="1"/>
</dbReference>
<proteinExistence type="predicted"/>
<dbReference type="EMBL" id="JAYJLD010000004">
    <property type="protein sequence ID" value="MEB3100856.1"/>
    <property type="molecule type" value="Genomic_DNA"/>
</dbReference>
<reference evidence="9" key="1">
    <citation type="submission" date="2023-12" db="EMBL/GenBank/DDBJ databases">
        <title>Fervidustalea candida gen. nov., sp. nov., a novel member of the family Paenibacillaceae isolated from a geothermal area.</title>
        <authorList>
            <person name="Li W.-J."/>
            <person name="Jiao J.-Y."/>
            <person name="Chen Y."/>
        </authorList>
    </citation>
    <scope>NUCLEOTIDE SEQUENCE</scope>
    <source>
        <strain evidence="9">SYSU GA230002</strain>
    </source>
</reference>
<evidence type="ECO:0000256" key="1">
    <source>
        <dbReference type="ARBA" id="ARBA00001936"/>
    </source>
</evidence>
<evidence type="ECO:0000313" key="9">
    <source>
        <dbReference type="EMBL" id="MEB3100856.1"/>
    </source>
</evidence>
<dbReference type="CDD" id="cd03426">
    <property type="entry name" value="NUDIX_CoAse_Nudt7"/>
    <property type="match status" value="1"/>
</dbReference>
<keyword evidence="6" id="KW-0464">Manganese</keyword>
<keyword evidence="5" id="KW-0460">Magnesium</keyword>
<dbReference type="InterPro" id="IPR045121">
    <property type="entry name" value="CoAse"/>
</dbReference>
<sequence>MKKQQNTPTAGEHERKEPTDVPKADLAAEEHKSEKLVDAWGMSEVIEKVQSHTRGMLDEHLYRKSSVLVPLLLNEKGKLSVLFEKRAHKVKQPGDICFPGGRIEAGDNSAWETAVRETSEELRIQREDVQWIGDLDYLVHHDRSIIYPYVGLIHGQDKFEPNPDEVAEVFCIELEELLQARVEHYQLTFRPEPDVNFPYHLIHNGVNYSWRMSASQTPFYRIGERVIWGMTARILKHFIEVVNKASMS</sequence>
<comment type="caution">
    <text evidence="9">The sequence shown here is derived from an EMBL/GenBank/DDBJ whole genome shotgun (WGS) entry which is preliminary data.</text>
</comment>
<evidence type="ECO:0000313" key="10">
    <source>
        <dbReference type="Proteomes" id="UP001310386"/>
    </source>
</evidence>
<keyword evidence="10" id="KW-1185">Reference proteome</keyword>
<evidence type="ECO:0000256" key="5">
    <source>
        <dbReference type="ARBA" id="ARBA00022842"/>
    </source>
</evidence>
<gene>
    <name evidence="9" type="ORF">VF724_04195</name>
</gene>
<dbReference type="InterPro" id="IPR015797">
    <property type="entry name" value="NUDIX_hydrolase-like_dom_sf"/>
</dbReference>
<dbReference type="InterPro" id="IPR000086">
    <property type="entry name" value="NUDIX_hydrolase_dom"/>
</dbReference>
<organism evidence="9 10">
    <name type="scientific">Ferviditalea candida</name>
    <dbReference type="NCBI Taxonomy" id="3108399"/>
    <lineage>
        <taxon>Bacteria</taxon>
        <taxon>Bacillati</taxon>
        <taxon>Bacillota</taxon>
        <taxon>Bacilli</taxon>
        <taxon>Bacillales</taxon>
        <taxon>Paenibacillaceae</taxon>
        <taxon>Ferviditalea</taxon>
    </lineage>
</organism>
<evidence type="ECO:0000256" key="7">
    <source>
        <dbReference type="SAM" id="MobiDB-lite"/>
    </source>
</evidence>
<keyword evidence="4 9" id="KW-0378">Hydrolase</keyword>
<keyword evidence="3" id="KW-0479">Metal-binding</keyword>
<evidence type="ECO:0000256" key="2">
    <source>
        <dbReference type="ARBA" id="ARBA00001946"/>
    </source>
</evidence>
<dbReference type="SUPFAM" id="SSF55811">
    <property type="entry name" value="Nudix"/>
    <property type="match status" value="1"/>
</dbReference>
<dbReference type="EC" id="3.6.1.55" evidence="9"/>
<evidence type="ECO:0000259" key="8">
    <source>
        <dbReference type="PROSITE" id="PS51462"/>
    </source>
</evidence>
<dbReference type="Pfam" id="PF00293">
    <property type="entry name" value="NUDIX"/>
    <property type="match status" value="1"/>
</dbReference>
<dbReference type="Proteomes" id="UP001310386">
    <property type="component" value="Unassembled WGS sequence"/>
</dbReference>
<comment type="cofactor">
    <cofactor evidence="1">
        <name>Mn(2+)</name>
        <dbReference type="ChEBI" id="CHEBI:29035"/>
    </cofactor>
</comment>
<feature type="compositionally biased region" description="Basic and acidic residues" evidence="7">
    <location>
        <begin position="11"/>
        <end position="33"/>
    </location>
</feature>
<accession>A0ABU5ZED5</accession>
<comment type="cofactor">
    <cofactor evidence="2">
        <name>Mg(2+)</name>
        <dbReference type="ChEBI" id="CHEBI:18420"/>
    </cofactor>
</comment>
<dbReference type="GO" id="GO:0035539">
    <property type="term" value="F:8-oxo-7,8-dihydrodeoxyguanosine triphosphate pyrophosphatase activity"/>
    <property type="evidence" value="ECO:0007669"/>
    <property type="project" value="UniProtKB-EC"/>
</dbReference>